<sequence>MDKVIVREASLKDLKDLLRFEQELIEAERPFDPTIRPSPLHYYDLEKLIKDKQIGIYVAEYKGKLISSGYGMARKARHYLDHEEYAYLGFMYTVPEYRGKGVNFMILDALKMWVNKQGLTELRLTVYDENIPAIKAYEKAGFQKHIVEMRLREK</sequence>
<name>A0AAE3MKT6_9FLAO</name>
<dbReference type="AlphaFoldDB" id="A0AAE3MKT6"/>
<keyword evidence="1" id="KW-0808">Transferase</keyword>
<dbReference type="PANTHER" id="PTHR43877:SF2">
    <property type="entry name" value="AMINOALKYLPHOSPHONATE N-ACETYLTRANSFERASE-RELATED"/>
    <property type="match status" value="1"/>
</dbReference>
<dbReference type="InterPro" id="IPR050832">
    <property type="entry name" value="Bact_Acetyltransf"/>
</dbReference>
<keyword evidence="2" id="KW-0012">Acyltransferase</keyword>
<dbReference type="Pfam" id="PF00583">
    <property type="entry name" value="Acetyltransf_1"/>
    <property type="match status" value="1"/>
</dbReference>
<dbReference type="GO" id="GO:0016747">
    <property type="term" value="F:acyltransferase activity, transferring groups other than amino-acyl groups"/>
    <property type="evidence" value="ECO:0007669"/>
    <property type="project" value="InterPro"/>
</dbReference>
<evidence type="ECO:0000313" key="4">
    <source>
        <dbReference type="EMBL" id="MCX2719253.1"/>
    </source>
</evidence>
<dbReference type="SUPFAM" id="SSF55729">
    <property type="entry name" value="Acyl-CoA N-acyltransferases (Nat)"/>
    <property type="match status" value="1"/>
</dbReference>
<dbReference type="PANTHER" id="PTHR43877">
    <property type="entry name" value="AMINOALKYLPHOSPHONATE N-ACETYLTRANSFERASE-RELATED-RELATED"/>
    <property type="match status" value="1"/>
</dbReference>
<dbReference type="Proteomes" id="UP001207116">
    <property type="component" value="Unassembled WGS sequence"/>
</dbReference>
<keyword evidence="5" id="KW-1185">Reference proteome</keyword>
<evidence type="ECO:0000259" key="3">
    <source>
        <dbReference type="PROSITE" id="PS51186"/>
    </source>
</evidence>
<evidence type="ECO:0000313" key="5">
    <source>
        <dbReference type="Proteomes" id="UP001207116"/>
    </source>
</evidence>
<evidence type="ECO:0000256" key="2">
    <source>
        <dbReference type="ARBA" id="ARBA00023315"/>
    </source>
</evidence>
<evidence type="ECO:0000256" key="1">
    <source>
        <dbReference type="ARBA" id="ARBA00022679"/>
    </source>
</evidence>
<feature type="domain" description="N-acetyltransferase" evidence="3">
    <location>
        <begin position="4"/>
        <end position="154"/>
    </location>
</feature>
<dbReference type="Gene3D" id="3.40.630.30">
    <property type="match status" value="1"/>
</dbReference>
<dbReference type="EMBL" id="JAPFQP010000001">
    <property type="protein sequence ID" value="MCX2719253.1"/>
    <property type="molecule type" value="Genomic_DNA"/>
</dbReference>
<organism evidence="4 5">
    <name type="scientific">Lentiprolixibacter aurantiacus</name>
    <dbReference type="NCBI Taxonomy" id="2993939"/>
    <lineage>
        <taxon>Bacteria</taxon>
        <taxon>Pseudomonadati</taxon>
        <taxon>Bacteroidota</taxon>
        <taxon>Flavobacteriia</taxon>
        <taxon>Flavobacteriales</taxon>
        <taxon>Flavobacteriaceae</taxon>
        <taxon>Lentiprolixibacter</taxon>
    </lineage>
</organism>
<dbReference type="InterPro" id="IPR000182">
    <property type="entry name" value="GNAT_dom"/>
</dbReference>
<protein>
    <submittedName>
        <fullName evidence="4">GNAT family N-acetyltransferase</fullName>
    </submittedName>
</protein>
<dbReference type="InterPro" id="IPR016181">
    <property type="entry name" value="Acyl_CoA_acyltransferase"/>
</dbReference>
<reference evidence="4" key="1">
    <citation type="submission" date="2022-11" db="EMBL/GenBank/DDBJ databases">
        <title>The characterization of three novel Bacteroidetes species and genomic analysis of their roles in tidal elemental geochemical cycles.</title>
        <authorList>
            <person name="Ma K.-J."/>
        </authorList>
    </citation>
    <scope>NUCLEOTIDE SEQUENCE</scope>
    <source>
        <strain evidence="4">M415</strain>
    </source>
</reference>
<comment type="caution">
    <text evidence="4">The sequence shown here is derived from an EMBL/GenBank/DDBJ whole genome shotgun (WGS) entry which is preliminary data.</text>
</comment>
<dbReference type="PROSITE" id="PS51186">
    <property type="entry name" value="GNAT"/>
    <property type="match status" value="1"/>
</dbReference>
<dbReference type="CDD" id="cd04301">
    <property type="entry name" value="NAT_SF"/>
    <property type="match status" value="1"/>
</dbReference>
<gene>
    <name evidence="4" type="ORF">OO016_06535</name>
</gene>
<proteinExistence type="predicted"/>
<accession>A0AAE3MKT6</accession>